<reference evidence="1 2" key="1">
    <citation type="submission" date="2018-09" db="EMBL/GenBank/DDBJ databases">
        <title>A high-quality reference genome of wild soybean provides a powerful tool to mine soybean genomes.</title>
        <authorList>
            <person name="Xie M."/>
            <person name="Chung C.Y.L."/>
            <person name="Li M.-W."/>
            <person name="Wong F.-L."/>
            <person name="Chan T.-F."/>
            <person name="Lam H.-M."/>
        </authorList>
    </citation>
    <scope>NUCLEOTIDE SEQUENCE [LARGE SCALE GENOMIC DNA]</scope>
    <source>
        <strain evidence="2">cv. W05</strain>
        <tissue evidence="1">Hypocotyl of etiolated seedlings</tissue>
    </source>
</reference>
<name>A0A445HFT7_GLYSO</name>
<accession>A0A445HFT7</accession>
<gene>
    <name evidence="1" type="ORF">D0Y65_036633</name>
</gene>
<protein>
    <submittedName>
        <fullName evidence="1">Uncharacterized protein</fullName>
    </submittedName>
</protein>
<dbReference type="EMBL" id="QZWG01000013">
    <property type="protein sequence ID" value="RZB72449.1"/>
    <property type="molecule type" value="Genomic_DNA"/>
</dbReference>
<dbReference type="Proteomes" id="UP000289340">
    <property type="component" value="Chromosome 13"/>
</dbReference>
<sequence length="163" mass="18791">MFSCTFIAHPNAVIAWAVTVRVCSRWRLLLLGWISDGVRQYVELVGPQSCARGLRGWVQLRETKEEGYQGRQEVNVITWESEELHTEIYEIDYRGPETHSSGVPPPHHHFHIGKQHSTHHSQKGSVRGTKALGLRDGTYDENKASLFYFFNVSLYRRVFNYSS</sequence>
<evidence type="ECO:0000313" key="1">
    <source>
        <dbReference type="EMBL" id="RZB72449.1"/>
    </source>
</evidence>
<keyword evidence="2" id="KW-1185">Reference proteome</keyword>
<dbReference type="AlphaFoldDB" id="A0A445HFT7"/>
<evidence type="ECO:0000313" key="2">
    <source>
        <dbReference type="Proteomes" id="UP000289340"/>
    </source>
</evidence>
<organism evidence="1 2">
    <name type="scientific">Glycine soja</name>
    <name type="common">Wild soybean</name>
    <dbReference type="NCBI Taxonomy" id="3848"/>
    <lineage>
        <taxon>Eukaryota</taxon>
        <taxon>Viridiplantae</taxon>
        <taxon>Streptophyta</taxon>
        <taxon>Embryophyta</taxon>
        <taxon>Tracheophyta</taxon>
        <taxon>Spermatophyta</taxon>
        <taxon>Magnoliopsida</taxon>
        <taxon>eudicotyledons</taxon>
        <taxon>Gunneridae</taxon>
        <taxon>Pentapetalae</taxon>
        <taxon>rosids</taxon>
        <taxon>fabids</taxon>
        <taxon>Fabales</taxon>
        <taxon>Fabaceae</taxon>
        <taxon>Papilionoideae</taxon>
        <taxon>50 kb inversion clade</taxon>
        <taxon>NPAAA clade</taxon>
        <taxon>indigoferoid/millettioid clade</taxon>
        <taxon>Phaseoleae</taxon>
        <taxon>Glycine</taxon>
        <taxon>Glycine subgen. Soja</taxon>
    </lineage>
</organism>
<comment type="caution">
    <text evidence="1">The sequence shown here is derived from an EMBL/GenBank/DDBJ whole genome shotgun (WGS) entry which is preliminary data.</text>
</comment>
<proteinExistence type="predicted"/>